<reference evidence="2" key="1">
    <citation type="journal article" date="2019" name="Int. J. Syst. Evol. Microbiol.">
        <title>The Global Catalogue of Microorganisms (GCM) 10K type strain sequencing project: providing services to taxonomists for standard genome sequencing and annotation.</title>
        <authorList>
            <consortium name="The Broad Institute Genomics Platform"/>
            <consortium name="The Broad Institute Genome Sequencing Center for Infectious Disease"/>
            <person name="Wu L."/>
            <person name="Ma J."/>
        </authorList>
    </citation>
    <scope>NUCLEOTIDE SEQUENCE [LARGE SCALE GENOMIC DNA]</scope>
    <source>
        <strain evidence="2">CCUG 55995</strain>
    </source>
</reference>
<organism evidence="1 2">
    <name type="scientific">Deinococcus hohokamensis</name>
    <dbReference type="NCBI Taxonomy" id="309883"/>
    <lineage>
        <taxon>Bacteria</taxon>
        <taxon>Thermotogati</taxon>
        <taxon>Deinococcota</taxon>
        <taxon>Deinococci</taxon>
        <taxon>Deinococcales</taxon>
        <taxon>Deinococcaceae</taxon>
        <taxon>Deinococcus</taxon>
    </lineage>
</organism>
<dbReference type="Proteomes" id="UP001595952">
    <property type="component" value="Unassembled WGS sequence"/>
</dbReference>
<proteinExistence type="predicted"/>
<gene>
    <name evidence="1" type="ORF">ACFO0D_06170</name>
</gene>
<comment type="caution">
    <text evidence="1">The sequence shown here is derived from an EMBL/GenBank/DDBJ whole genome shotgun (WGS) entry which is preliminary data.</text>
</comment>
<accession>A0ABV9I7T0</accession>
<keyword evidence="2" id="KW-1185">Reference proteome</keyword>
<evidence type="ECO:0000313" key="2">
    <source>
        <dbReference type="Proteomes" id="UP001595952"/>
    </source>
</evidence>
<name>A0ABV9I7T0_9DEIO</name>
<protein>
    <submittedName>
        <fullName evidence="1">Uncharacterized protein</fullName>
    </submittedName>
</protein>
<sequence length="142" mass="16136">MREATRELLLQVDSATEWECPTGFDYQTALREVRAFAEDAAQMLNLNFTLDDQVQDASFFADLYEVDLAVGVWFSAFGRMALAFTENVRAWTSEGVPVEIVHLLQRHGYGVVQPQDGTDMYDGALKDLRGKTTWIGRLFDYL</sequence>
<dbReference type="EMBL" id="JBHSEI010000002">
    <property type="protein sequence ID" value="MFC4637921.1"/>
    <property type="molecule type" value="Genomic_DNA"/>
</dbReference>
<dbReference type="RefSeq" id="WP_380060945.1">
    <property type="nucleotide sequence ID" value="NZ_JBHSEI010000002.1"/>
</dbReference>
<evidence type="ECO:0000313" key="1">
    <source>
        <dbReference type="EMBL" id="MFC4637921.1"/>
    </source>
</evidence>